<dbReference type="PRINTS" id="PR00723">
    <property type="entry name" value="SUBTILISIN"/>
</dbReference>
<gene>
    <name evidence="7" type="ORF">Triagg1_3617</name>
</gene>
<dbReference type="InterPro" id="IPR015500">
    <property type="entry name" value="Peptidase_S8_subtilisin-rel"/>
</dbReference>
<dbReference type="InterPro" id="IPR036852">
    <property type="entry name" value="Peptidase_S8/S53_dom_sf"/>
</dbReference>
<evidence type="ECO:0000256" key="3">
    <source>
        <dbReference type="ARBA" id="ARBA00022801"/>
    </source>
</evidence>
<proteinExistence type="inferred from homology"/>
<comment type="caution">
    <text evidence="7">The sequence shown here is derived from an EMBL/GenBank/DDBJ whole genome shotgun (WGS) entry which is preliminary data.</text>
</comment>
<dbReference type="Pfam" id="PF00082">
    <property type="entry name" value="Peptidase_S8"/>
    <property type="match status" value="1"/>
</dbReference>
<dbReference type="PANTHER" id="PTHR43806:SF11">
    <property type="entry name" value="CEREVISIN-RELATED"/>
    <property type="match status" value="1"/>
</dbReference>
<name>A0AAE1IFG9_9HYPO</name>
<dbReference type="AlphaFoldDB" id="A0AAE1IFG9"/>
<feature type="active site" description="Charge relay system" evidence="5">
    <location>
        <position position="429"/>
    </location>
</feature>
<dbReference type="EMBL" id="JAWRVG010000010">
    <property type="protein sequence ID" value="KAK4077923.1"/>
    <property type="molecule type" value="Genomic_DNA"/>
</dbReference>
<keyword evidence="8" id="KW-1185">Reference proteome</keyword>
<feature type="active site" description="Charge relay system" evidence="5">
    <location>
        <position position="240"/>
    </location>
</feature>
<evidence type="ECO:0000259" key="6">
    <source>
        <dbReference type="Pfam" id="PF00082"/>
    </source>
</evidence>
<dbReference type="RefSeq" id="XP_062757606.1">
    <property type="nucleotide sequence ID" value="XM_062897929.1"/>
</dbReference>
<evidence type="ECO:0000256" key="4">
    <source>
        <dbReference type="ARBA" id="ARBA00022825"/>
    </source>
</evidence>
<reference evidence="7" key="1">
    <citation type="submission" date="2023-11" db="EMBL/GenBank/DDBJ databases">
        <title>The genome sequences of three competitors of mushroom-forming fungi.</title>
        <authorList>
            <person name="Beijen E."/>
            <person name="Ohm R.A."/>
        </authorList>
    </citation>
    <scope>NUCLEOTIDE SEQUENCE</scope>
    <source>
        <strain evidence="7">CBS 100526</strain>
    </source>
</reference>
<feature type="domain" description="Peptidase S8/S53" evidence="6">
    <location>
        <begin position="234"/>
        <end position="445"/>
    </location>
</feature>
<dbReference type="Gene3D" id="3.40.50.200">
    <property type="entry name" value="Peptidase S8/S53 domain"/>
    <property type="match status" value="1"/>
</dbReference>
<evidence type="ECO:0000313" key="7">
    <source>
        <dbReference type="EMBL" id="KAK4077923.1"/>
    </source>
</evidence>
<keyword evidence="3 5" id="KW-0378">Hydrolase</keyword>
<sequence>MRTMDIGLKNRDYYLERAIPILKALNSGLKKRSFFPARECLAMQIATNLALTNHDLKSIPGCWIALETQQLCKTLLSNFAHIDQWAQRRPPNGPLTRLLGTNNPYREQAPTNDRLKKSSIIAFFQATDSEHLIRTIDVNCSRLYKLIYGGNDDSVSVPDSFNPGSKNHLDVFGRDLFNALEQPFSTGSLDQLSKLESSFHSGRAVLPDKWLQDLYSIGELVELHRRRHKVESVIRVAILDTGIDEDMSRRIKRKRDFVNGATNRTTDDFGHGTFMARLVMNCAPSAEIIVARVSKSTKSLEVSQENVRDAILWAGIECKADIISMSFGFPKNHNGIDNAIRDVLRQREDSVLFFASAGNATFENECFPARQSYVISIHAANCHGTFLETNPRLPEWAPAIWGTYGSDIPDEFITTIQQRHRGVYQPGSSIATAVAAGISATMIAYADVLPYLEPSVKENDGLLRLKLLRQQIGMEASNIILERYDARPGFNRAS</sequence>
<dbReference type="GO" id="GO:0004252">
    <property type="term" value="F:serine-type endopeptidase activity"/>
    <property type="evidence" value="ECO:0007669"/>
    <property type="project" value="UniProtKB-UniRule"/>
</dbReference>
<dbReference type="InterPro" id="IPR050131">
    <property type="entry name" value="Peptidase_S8_subtilisin-like"/>
</dbReference>
<evidence type="ECO:0000313" key="8">
    <source>
        <dbReference type="Proteomes" id="UP001273209"/>
    </source>
</evidence>
<dbReference type="PANTHER" id="PTHR43806">
    <property type="entry name" value="PEPTIDASE S8"/>
    <property type="match status" value="1"/>
</dbReference>
<comment type="similarity">
    <text evidence="1 5">Belongs to the peptidase S8 family.</text>
</comment>
<dbReference type="InterPro" id="IPR000209">
    <property type="entry name" value="Peptidase_S8/S53_dom"/>
</dbReference>
<dbReference type="GeneID" id="87917834"/>
<evidence type="ECO:0000256" key="1">
    <source>
        <dbReference type="ARBA" id="ARBA00011073"/>
    </source>
</evidence>
<accession>A0AAE1IFG9</accession>
<keyword evidence="2 5" id="KW-0645">Protease</keyword>
<dbReference type="SUPFAM" id="SSF52743">
    <property type="entry name" value="Subtilisin-like"/>
    <property type="match status" value="1"/>
</dbReference>
<protein>
    <recommendedName>
        <fullName evidence="6">Peptidase S8/S53 domain-containing protein</fullName>
    </recommendedName>
</protein>
<organism evidence="7 8">
    <name type="scientific">Trichoderma aggressivum f. europaeum</name>
    <dbReference type="NCBI Taxonomy" id="173218"/>
    <lineage>
        <taxon>Eukaryota</taxon>
        <taxon>Fungi</taxon>
        <taxon>Dikarya</taxon>
        <taxon>Ascomycota</taxon>
        <taxon>Pezizomycotina</taxon>
        <taxon>Sordariomycetes</taxon>
        <taxon>Hypocreomycetidae</taxon>
        <taxon>Hypocreales</taxon>
        <taxon>Hypocreaceae</taxon>
        <taxon>Trichoderma</taxon>
    </lineage>
</organism>
<dbReference type="PROSITE" id="PS51892">
    <property type="entry name" value="SUBTILASE"/>
    <property type="match status" value="1"/>
</dbReference>
<dbReference type="GO" id="GO:0006508">
    <property type="term" value="P:proteolysis"/>
    <property type="evidence" value="ECO:0007669"/>
    <property type="project" value="UniProtKB-KW"/>
</dbReference>
<evidence type="ECO:0000256" key="5">
    <source>
        <dbReference type="PROSITE-ProRule" id="PRU01240"/>
    </source>
</evidence>
<evidence type="ECO:0000256" key="2">
    <source>
        <dbReference type="ARBA" id="ARBA00022670"/>
    </source>
</evidence>
<dbReference type="Proteomes" id="UP001273209">
    <property type="component" value="Unassembled WGS sequence"/>
</dbReference>
<keyword evidence="4 5" id="KW-0720">Serine protease</keyword>
<feature type="active site" description="Charge relay system" evidence="5">
    <location>
        <position position="271"/>
    </location>
</feature>
<dbReference type="CDD" id="cd00306">
    <property type="entry name" value="Peptidases_S8_S53"/>
    <property type="match status" value="1"/>
</dbReference>